<dbReference type="SUPFAM" id="SSF53448">
    <property type="entry name" value="Nucleotide-diphospho-sugar transferases"/>
    <property type="match status" value="1"/>
</dbReference>
<organism evidence="2">
    <name type="scientific">Meiothermus ruber</name>
    <dbReference type="NCBI Taxonomy" id="277"/>
    <lineage>
        <taxon>Bacteria</taxon>
        <taxon>Thermotogati</taxon>
        <taxon>Deinococcota</taxon>
        <taxon>Deinococci</taxon>
        <taxon>Thermales</taxon>
        <taxon>Thermaceae</taxon>
        <taxon>Meiothermus</taxon>
    </lineage>
</organism>
<dbReference type="PANTHER" id="PTHR22916">
    <property type="entry name" value="GLYCOSYLTRANSFERASE"/>
    <property type="match status" value="1"/>
</dbReference>
<name>A0A7C3DGS9_MEIRU</name>
<reference evidence="2" key="1">
    <citation type="journal article" date="2020" name="mSystems">
        <title>Genome- and Community-Level Interaction Insights into Carbon Utilization and Element Cycling Functions of Hydrothermarchaeota in Hydrothermal Sediment.</title>
        <authorList>
            <person name="Zhou Z."/>
            <person name="Liu Y."/>
            <person name="Xu W."/>
            <person name="Pan J."/>
            <person name="Luo Z.H."/>
            <person name="Li M."/>
        </authorList>
    </citation>
    <scope>NUCLEOTIDE SEQUENCE [LARGE SCALE GENOMIC DNA]</scope>
    <source>
        <strain evidence="2">SpSt-524</strain>
    </source>
</reference>
<dbReference type="InterPro" id="IPR029044">
    <property type="entry name" value="Nucleotide-diphossugar_trans"/>
</dbReference>
<comment type="caution">
    <text evidence="2">The sequence shown here is derived from an EMBL/GenBank/DDBJ whole genome shotgun (WGS) entry which is preliminary data.</text>
</comment>
<evidence type="ECO:0000259" key="1">
    <source>
        <dbReference type="Pfam" id="PF00535"/>
    </source>
</evidence>
<proteinExistence type="predicted"/>
<accession>A0A7C3DGS9</accession>
<keyword evidence="2" id="KW-0808">Transferase</keyword>
<gene>
    <name evidence="2" type="ORF">ENS82_09890</name>
</gene>
<dbReference type="GO" id="GO:0016758">
    <property type="term" value="F:hexosyltransferase activity"/>
    <property type="evidence" value="ECO:0007669"/>
    <property type="project" value="UniProtKB-ARBA"/>
</dbReference>
<dbReference type="PANTHER" id="PTHR22916:SF3">
    <property type="entry name" value="UDP-GLCNAC:BETAGAL BETA-1,3-N-ACETYLGLUCOSAMINYLTRANSFERASE-LIKE PROTEIN 1"/>
    <property type="match status" value="1"/>
</dbReference>
<dbReference type="AlphaFoldDB" id="A0A7C3DGS9"/>
<dbReference type="InterPro" id="IPR001173">
    <property type="entry name" value="Glyco_trans_2-like"/>
</dbReference>
<feature type="domain" description="Glycosyltransferase 2-like" evidence="1">
    <location>
        <begin position="3"/>
        <end position="116"/>
    </location>
</feature>
<protein>
    <submittedName>
        <fullName evidence="2">Glycosyltransferase</fullName>
    </submittedName>
</protein>
<dbReference type="EMBL" id="DSWI01000021">
    <property type="protein sequence ID" value="HFG21010.1"/>
    <property type="molecule type" value="Genomic_DNA"/>
</dbReference>
<dbReference type="Pfam" id="PF00535">
    <property type="entry name" value="Glycos_transf_2"/>
    <property type="match status" value="1"/>
</dbReference>
<dbReference type="RefSeq" id="WP_409658862.1">
    <property type="nucleotide sequence ID" value="NZ_JBKBUW010000077.1"/>
</dbReference>
<sequence length="244" mass="27158">MVSVLIPTYNRPQLLLRALRSLQLQLYPDWEAVVVDDGDGAGLLAAHSLRDPRIVGVRNQGQGQVEARNTGLAHASGEVIALLDDDDWWLDPTHLHRVVRALRTQAGLVYRGGYLVQERDGLELERIPFDFKASPQSLRSDNLLLATGVAYPRFFHDQLGLFDPEMSDYWDWDWYLRVVSAGYPLVQLPGRGVAVAMHGANMSYAARVQERQKNLDKLCAKHGLAGITLKDHRVIAGTAQAALT</sequence>
<evidence type="ECO:0000313" key="2">
    <source>
        <dbReference type="EMBL" id="HFG21010.1"/>
    </source>
</evidence>
<dbReference type="CDD" id="cd00761">
    <property type="entry name" value="Glyco_tranf_GTA_type"/>
    <property type="match status" value="1"/>
</dbReference>
<dbReference type="Gene3D" id="3.90.550.10">
    <property type="entry name" value="Spore Coat Polysaccharide Biosynthesis Protein SpsA, Chain A"/>
    <property type="match status" value="1"/>
</dbReference>